<evidence type="ECO:0008006" key="8">
    <source>
        <dbReference type="Google" id="ProtNLM"/>
    </source>
</evidence>
<dbReference type="InterPro" id="IPR006447">
    <property type="entry name" value="Myb_dom_plants"/>
</dbReference>
<dbReference type="EnsemblPlants" id="Pp3c23_11030V3.1">
    <property type="protein sequence ID" value="Pp3c23_11030V3.1"/>
    <property type="gene ID" value="Pp3c23_11030"/>
</dbReference>
<dbReference type="RefSeq" id="XP_073386517.1">
    <property type="nucleotide sequence ID" value="XM_073530416.1"/>
</dbReference>
<dbReference type="OrthoDB" id="551907at2759"/>
<keyword evidence="2" id="KW-0804">Transcription</keyword>
<dbReference type="SUPFAM" id="SSF46689">
    <property type="entry name" value="Homeodomain-like"/>
    <property type="match status" value="1"/>
</dbReference>
<sequence length="325" mass="35830">MQGEEATDERGGCWPGGSGSPVRGTSSEDGIRGCSTVIDSPVKSGTTCMSAPSTLQGGKTSSDGKTRRYVRTSAPRLKWTDELHYCFMRAIEILGGPQKATPKAILQVMNIRGLKIAHIKSHLQMFRNPKSGKRHGSQSDFQKPNSQMQVSSQQVDTEAEASWRSVERGATIFETSTVREHYADRSATAESAFAQFNQMGRCSTIAGSLSPTKRESLSIRPESISKDFSYPNYFNQLETLDYDSAERLAHNLLMAMRERRLVESGAGWIDSLKPQQCDGQNEATVSEVPVELTMSLGQPTAESDPDMRTELLTLDLTEQLNRPQL</sequence>
<proteinExistence type="predicted"/>
<dbReference type="RefSeq" id="XP_024361776.1">
    <property type="nucleotide sequence ID" value="XM_024506008.2"/>
</dbReference>
<evidence type="ECO:0000256" key="4">
    <source>
        <dbReference type="SAM" id="MobiDB-lite"/>
    </source>
</evidence>
<dbReference type="Gene3D" id="1.10.10.60">
    <property type="entry name" value="Homeodomain-like"/>
    <property type="match status" value="1"/>
</dbReference>
<dbReference type="InterPro" id="IPR009057">
    <property type="entry name" value="Homeodomain-like_sf"/>
</dbReference>
<feature type="compositionally biased region" description="Polar residues" evidence="4">
    <location>
        <begin position="43"/>
        <end position="63"/>
    </location>
</feature>
<reference evidence="5 7" key="1">
    <citation type="journal article" date="2008" name="Science">
        <title>The Physcomitrella genome reveals evolutionary insights into the conquest of land by plants.</title>
        <authorList>
            <person name="Rensing S."/>
            <person name="Lang D."/>
            <person name="Zimmer A."/>
            <person name="Terry A."/>
            <person name="Salamov A."/>
            <person name="Shapiro H."/>
            <person name="Nishiyama T."/>
            <person name="Perroud P.-F."/>
            <person name="Lindquist E."/>
            <person name="Kamisugi Y."/>
            <person name="Tanahashi T."/>
            <person name="Sakakibara K."/>
            <person name="Fujita T."/>
            <person name="Oishi K."/>
            <person name="Shin-I T."/>
            <person name="Kuroki Y."/>
            <person name="Toyoda A."/>
            <person name="Suzuki Y."/>
            <person name="Hashimoto A."/>
            <person name="Yamaguchi K."/>
            <person name="Sugano A."/>
            <person name="Kohara Y."/>
            <person name="Fujiyama A."/>
            <person name="Anterola A."/>
            <person name="Aoki S."/>
            <person name="Ashton N."/>
            <person name="Barbazuk W.B."/>
            <person name="Barker E."/>
            <person name="Bennetzen J."/>
            <person name="Bezanilla M."/>
            <person name="Blankenship R."/>
            <person name="Cho S.H."/>
            <person name="Dutcher S."/>
            <person name="Estelle M."/>
            <person name="Fawcett J.A."/>
            <person name="Gundlach H."/>
            <person name="Hanada K."/>
            <person name="Heyl A."/>
            <person name="Hicks K.A."/>
            <person name="Hugh J."/>
            <person name="Lohr M."/>
            <person name="Mayer K."/>
            <person name="Melkozernov A."/>
            <person name="Murata T."/>
            <person name="Nelson D."/>
            <person name="Pils B."/>
            <person name="Prigge M."/>
            <person name="Reiss B."/>
            <person name="Renner T."/>
            <person name="Rombauts S."/>
            <person name="Rushton P."/>
            <person name="Sanderfoot A."/>
            <person name="Schween G."/>
            <person name="Shiu S.-H."/>
            <person name="Stueber K."/>
            <person name="Theodoulou F.L."/>
            <person name="Tu H."/>
            <person name="Van de Peer Y."/>
            <person name="Verrier P.J."/>
            <person name="Waters E."/>
            <person name="Wood A."/>
            <person name="Yang L."/>
            <person name="Cove D."/>
            <person name="Cuming A."/>
            <person name="Hasebe M."/>
            <person name="Lucas S."/>
            <person name="Mishler D.B."/>
            <person name="Reski R."/>
            <person name="Grigoriev I."/>
            <person name="Quatrano R.S."/>
            <person name="Boore J.L."/>
        </authorList>
    </citation>
    <scope>NUCLEOTIDE SEQUENCE [LARGE SCALE GENOMIC DNA]</scope>
    <source>
        <strain evidence="6 7">cv. Gransden 2004</strain>
    </source>
</reference>
<dbReference type="Gramene" id="Pp3c23_11030V3.1">
    <property type="protein sequence ID" value="Pp3c23_11030V3.1"/>
    <property type="gene ID" value="Pp3c23_11030"/>
</dbReference>
<dbReference type="GeneID" id="112275552"/>
<dbReference type="RefSeq" id="XP_024361780.1">
    <property type="nucleotide sequence ID" value="XM_024506012.2"/>
</dbReference>
<dbReference type="PANTHER" id="PTHR31314:SF188">
    <property type="entry name" value="TRANSCRIPTION FACTOR KAN2 ISOFORM X1-RELATED"/>
    <property type="match status" value="1"/>
</dbReference>
<keyword evidence="3" id="KW-0539">Nucleus</keyword>
<keyword evidence="7" id="KW-1185">Reference proteome</keyword>
<keyword evidence="1" id="KW-0805">Transcription regulation</keyword>
<dbReference type="GO" id="GO:0003700">
    <property type="term" value="F:DNA-binding transcription factor activity"/>
    <property type="evidence" value="ECO:0007669"/>
    <property type="project" value="InterPro"/>
</dbReference>
<dbReference type="RefSeq" id="XP_024361778.1">
    <property type="nucleotide sequence ID" value="XM_024506010.2"/>
</dbReference>
<dbReference type="Proteomes" id="UP000006727">
    <property type="component" value="Chromosome 23"/>
</dbReference>
<dbReference type="NCBIfam" id="TIGR01557">
    <property type="entry name" value="myb_SHAQKYF"/>
    <property type="match status" value="1"/>
</dbReference>
<feature type="region of interest" description="Disordered" evidence="4">
    <location>
        <begin position="1"/>
        <end position="68"/>
    </location>
</feature>
<evidence type="ECO:0000256" key="2">
    <source>
        <dbReference type="ARBA" id="ARBA00023163"/>
    </source>
</evidence>
<dbReference type="RefSeq" id="XP_024361774.1">
    <property type="nucleotide sequence ID" value="XM_024506006.2"/>
</dbReference>
<evidence type="ECO:0000256" key="1">
    <source>
        <dbReference type="ARBA" id="ARBA00023015"/>
    </source>
</evidence>
<gene>
    <name evidence="6" type="primary">LOC112275552</name>
    <name evidence="5" type="ORF">PHYPA_027909</name>
</gene>
<dbReference type="InterPro" id="IPR046955">
    <property type="entry name" value="PHR1-like"/>
</dbReference>
<reference evidence="5 7" key="2">
    <citation type="journal article" date="2018" name="Plant J.">
        <title>The Physcomitrella patens chromosome-scale assembly reveals moss genome structure and evolution.</title>
        <authorList>
            <person name="Lang D."/>
            <person name="Ullrich K.K."/>
            <person name="Murat F."/>
            <person name="Fuchs J."/>
            <person name="Jenkins J."/>
            <person name="Haas F.B."/>
            <person name="Piednoel M."/>
            <person name="Gundlach H."/>
            <person name="Van Bel M."/>
            <person name="Meyberg R."/>
            <person name="Vives C."/>
            <person name="Morata J."/>
            <person name="Symeonidi A."/>
            <person name="Hiss M."/>
            <person name="Muchero W."/>
            <person name="Kamisugi Y."/>
            <person name="Saleh O."/>
            <person name="Blanc G."/>
            <person name="Decker E.L."/>
            <person name="van Gessel N."/>
            <person name="Grimwood J."/>
            <person name="Hayes R.D."/>
            <person name="Graham S.W."/>
            <person name="Gunter L.E."/>
            <person name="McDaniel S.F."/>
            <person name="Hoernstein S.N.W."/>
            <person name="Larsson A."/>
            <person name="Li F.W."/>
            <person name="Perroud P.F."/>
            <person name="Phillips J."/>
            <person name="Ranjan P."/>
            <person name="Rokshar D.S."/>
            <person name="Rothfels C.J."/>
            <person name="Schneider L."/>
            <person name="Shu S."/>
            <person name="Stevenson D.W."/>
            <person name="Thummler F."/>
            <person name="Tillich M."/>
            <person name="Villarreal Aguilar J.C."/>
            <person name="Widiez T."/>
            <person name="Wong G.K."/>
            <person name="Wymore A."/>
            <person name="Zhang Y."/>
            <person name="Zimmer A.D."/>
            <person name="Quatrano R.S."/>
            <person name="Mayer K.F.X."/>
            <person name="Goodstein D."/>
            <person name="Casacuberta J.M."/>
            <person name="Vandepoele K."/>
            <person name="Reski R."/>
            <person name="Cuming A.C."/>
            <person name="Tuskan G.A."/>
            <person name="Maumus F."/>
            <person name="Salse J."/>
            <person name="Schmutz J."/>
            <person name="Rensing S.A."/>
        </authorList>
    </citation>
    <scope>NUCLEOTIDE SEQUENCE [LARGE SCALE GENOMIC DNA]</scope>
    <source>
        <strain evidence="6 7">cv. Gransden 2004</strain>
    </source>
</reference>
<name>A0A2K1IIW5_PHYPA</name>
<dbReference type="RefSeq" id="XP_024361773.1">
    <property type="nucleotide sequence ID" value="XM_024506005.2"/>
</dbReference>
<protein>
    <recommendedName>
        <fullName evidence="8">HTH myb-type domain-containing protein</fullName>
    </recommendedName>
</protein>
<dbReference type="AlphaFoldDB" id="A0A2K1IIW5"/>
<dbReference type="PaxDb" id="3218-PP1S137_199V6.1"/>
<feature type="compositionally biased region" description="Polar residues" evidence="4">
    <location>
        <begin position="138"/>
        <end position="156"/>
    </location>
</feature>
<reference evidence="6" key="3">
    <citation type="submission" date="2020-12" db="UniProtKB">
        <authorList>
            <consortium name="EnsemblPlants"/>
        </authorList>
    </citation>
    <scope>IDENTIFICATION</scope>
</reference>
<evidence type="ECO:0000313" key="5">
    <source>
        <dbReference type="EMBL" id="PNR29217.1"/>
    </source>
</evidence>
<organism evidence="5">
    <name type="scientific">Physcomitrium patens</name>
    <name type="common">Spreading-leaved earth moss</name>
    <name type="synonym">Physcomitrella patens</name>
    <dbReference type="NCBI Taxonomy" id="3218"/>
    <lineage>
        <taxon>Eukaryota</taxon>
        <taxon>Viridiplantae</taxon>
        <taxon>Streptophyta</taxon>
        <taxon>Embryophyta</taxon>
        <taxon>Bryophyta</taxon>
        <taxon>Bryophytina</taxon>
        <taxon>Bryopsida</taxon>
        <taxon>Funariidae</taxon>
        <taxon>Funariales</taxon>
        <taxon>Funariaceae</taxon>
        <taxon>Physcomitrium</taxon>
    </lineage>
</organism>
<dbReference type="RefSeq" id="XP_024361781.1">
    <property type="nucleotide sequence ID" value="XM_024506013.2"/>
</dbReference>
<dbReference type="PANTHER" id="PTHR31314">
    <property type="entry name" value="MYB FAMILY TRANSCRIPTION FACTOR PHL7-LIKE"/>
    <property type="match status" value="1"/>
</dbReference>
<feature type="region of interest" description="Disordered" evidence="4">
    <location>
        <begin position="128"/>
        <end position="162"/>
    </location>
</feature>
<dbReference type="RefSeq" id="XP_024361782.1">
    <property type="nucleotide sequence ID" value="XM_024506014.2"/>
</dbReference>
<evidence type="ECO:0000256" key="3">
    <source>
        <dbReference type="ARBA" id="ARBA00023242"/>
    </source>
</evidence>
<dbReference type="RefSeq" id="XP_024361775.1">
    <property type="nucleotide sequence ID" value="XM_024506007.2"/>
</dbReference>
<evidence type="ECO:0000313" key="6">
    <source>
        <dbReference type="EnsemblPlants" id="Pp3c23_11030V3.1"/>
    </source>
</evidence>
<dbReference type="RefSeq" id="XP_024361779.1">
    <property type="nucleotide sequence ID" value="XM_024506011.2"/>
</dbReference>
<evidence type="ECO:0000313" key="7">
    <source>
        <dbReference type="Proteomes" id="UP000006727"/>
    </source>
</evidence>
<accession>A0A2K1IIW5</accession>
<dbReference type="EMBL" id="ABEU02000023">
    <property type="protein sequence ID" value="PNR29217.1"/>
    <property type="molecule type" value="Genomic_DNA"/>
</dbReference>
<dbReference type="GO" id="GO:0003677">
    <property type="term" value="F:DNA binding"/>
    <property type="evidence" value="ECO:0007669"/>
    <property type="project" value="InterPro"/>
</dbReference>